<organism evidence="1 2">
    <name type="scientific">Bombella intestini</name>
    <dbReference type="NCBI Taxonomy" id="1539051"/>
    <lineage>
        <taxon>Bacteria</taxon>
        <taxon>Pseudomonadati</taxon>
        <taxon>Pseudomonadota</taxon>
        <taxon>Alphaproteobacteria</taxon>
        <taxon>Acetobacterales</taxon>
        <taxon>Acetobacteraceae</taxon>
        <taxon>Bombella</taxon>
    </lineage>
</organism>
<dbReference type="STRING" id="1539051.AL01_05270"/>
<name>A0A1S8GPU7_9PROT</name>
<dbReference type="OrthoDB" id="7277439at2"/>
<dbReference type="RefSeq" id="WP_077396394.1">
    <property type="nucleotide sequence ID" value="NZ_JATM01000003.1"/>
</dbReference>
<dbReference type="AlphaFoldDB" id="A0A1S8GPU7"/>
<comment type="caution">
    <text evidence="1">The sequence shown here is derived from an EMBL/GenBank/DDBJ whole genome shotgun (WGS) entry which is preliminary data.</text>
</comment>
<dbReference type="EMBL" id="JATM01000003">
    <property type="protein sequence ID" value="OOL18227.1"/>
    <property type="molecule type" value="Genomic_DNA"/>
</dbReference>
<dbReference type="Proteomes" id="UP000200980">
    <property type="component" value="Unassembled WGS sequence"/>
</dbReference>
<proteinExistence type="predicted"/>
<sequence length="146" mass="16973">MVDSVYSLLGYEAEVRQLGKKIGRLSKHELFSQDLTPFPTAHPRVEPRHEAFYSEIEASHQFYRQMVSSMEKEFHALCECFSSERYYAVDGDFNRLMVKFNGDAANDTLASMRFMNRFILCLKKGTPFGEDDAHVLFANYKRLVVR</sequence>
<protein>
    <submittedName>
        <fullName evidence="1">Uncharacterized protein</fullName>
    </submittedName>
</protein>
<keyword evidence="2" id="KW-1185">Reference proteome</keyword>
<accession>A0A1S8GPU7</accession>
<evidence type="ECO:0000313" key="2">
    <source>
        <dbReference type="Proteomes" id="UP000200980"/>
    </source>
</evidence>
<evidence type="ECO:0000313" key="1">
    <source>
        <dbReference type="EMBL" id="OOL18227.1"/>
    </source>
</evidence>
<gene>
    <name evidence="1" type="ORF">AL01_05270</name>
</gene>
<reference evidence="1 2" key="1">
    <citation type="journal article" date="2016" name="PLoS ONE">
        <title>Whole-Genome Sequence Analysis of Bombella intestini LMG 28161T, a Novel Acetic Acid Bacterium Isolated from the Crop of a Red-Tailed Bumble Bee, Bombus lapidarius.</title>
        <authorList>
            <person name="Li L."/>
            <person name="Illeghems K."/>
            <person name="Van Kerrebroeck S."/>
            <person name="Borremans W."/>
            <person name="Cleenwerck I."/>
            <person name="Smagghe G."/>
            <person name="De Vuyst L."/>
            <person name="Vandamme P."/>
        </authorList>
    </citation>
    <scope>NUCLEOTIDE SEQUENCE [LARGE SCALE GENOMIC DNA]</scope>
    <source>
        <strain evidence="1 2">R-52487</strain>
    </source>
</reference>